<keyword evidence="3" id="KW-0256">Endoplasmic reticulum</keyword>
<evidence type="ECO:0000256" key="1">
    <source>
        <dbReference type="ARBA" id="ARBA00022387"/>
    </source>
</evidence>
<evidence type="ECO:0000313" key="6">
    <source>
        <dbReference type="EMBL" id="KAH6588451.1"/>
    </source>
</evidence>
<dbReference type="PANTHER" id="PTHR12630:SF1">
    <property type="entry name" value="GLUCOSIDASE 2 SUBUNIT BETA"/>
    <property type="match status" value="1"/>
</dbReference>
<evidence type="ECO:0000259" key="5">
    <source>
        <dbReference type="PROSITE" id="PS51914"/>
    </source>
</evidence>
<comment type="caution">
    <text evidence="6">The sequence shown here is derived from an EMBL/GenBank/DDBJ whole genome shotgun (WGS) entry which is preliminary data.</text>
</comment>
<sequence length="555" mass="61427">MTSRSTVTPGHKAAVVDACPRRQPFRTLSSATIVTTLVAASALVPGIYAVEASLNTRGIHPDKLSLYKKSTTQFNCIDKSGTISITAVNDDYCDCLDGSDEPGTSACTNTSFYCTNIGHIGQSLPSSRVNDGVCDPECCDGSEEFSGLVSCPNTCNLVAAEHKKKLDADIALKKEGSKKRQMLISLAKDMKLQRESQVTHLKSTLKVAAQRISTLKDLKAEAETYQAYMQEVASRKSKNTCEEKLLKSISIEKEIRDAAVLVHKKHTALVSSLKELEAVSDEIGSDDREKAIEEVMHALVDHEQIDADTLTLLYPPTAPDEPEDEIIVPPKLADPCNEDHAPFVVCVVYSIYYASLSFWRGALSPIYWDGWTKLYNSAVDMAYNDVVYKDPKHTGELLLAAERDQDNAQKMLNDLVVLDTVDMGPDREWEGLYKQCFKFVDAEYTYEVCPMESVKQISKNGGDEVQLGEFTRWGRRGVDSTSNHNYMSMMFENGQACWNGPLRSVELVLECGKEFRILSVNEPSKCEYAMEGTSPTLCHYDDAVDDGSADEKSEL</sequence>
<dbReference type="InterPro" id="IPR039794">
    <property type="entry name" value="Gtb1-like"/>
</dbReference>
<feature type="domain" description="MRH" evidence="5">
    <location>
        <begin position="434"/>
        <end position="540"/>
    </location>
</feature>
<keyword evidence="7" id="KW-1185">Reference proteome</keyword>
<accession>A0ABQ8EY72</accession>
<keyword evidence="4" id="KW-1015">Disulfide bond</keyword>
<evidence type="ECO:0000256" key="4">
    <source>
        <dbReference type="ARBA" id="ARBA00023157"/>
    </source>
</evidence>
<keyword evidence="2" id="KW-0732">Signal</keyword>
<reference evidence="6 7" key="1">
    <citation type="submission" date="2021-02" db="EMBL/GenBank/DDBJ databases">
        <title>Variation within the Batrachochytrium salamandrivorans European outbreak.</title>
        <authorList>
            <person name="Kelly M."/>
            <person name="Pasmans F."/>
            <person name="Shea T.P."/>
            <person name="Munoz J.F."/>
            <person name="Carranza S."/>
            <person name="Cuomo C.A."/>
            <person name="Martel A."/>
        </authorList>
    </citation>
    <scope>NUCLEOTIDE SEQUENCE [LARGE SCALE GENOMIC DNA]</scope>
    <source>
        <strain evidence="6 7">AMFP18/2</strain>
    </source>
</reference>
<dbReference type="InterPro" id="IPR009011">
    <property type="entry name" value="Man6P_isomerase_rcpt-bd_dom_sf"/>
</dbReference>
<evidence type="ECO:0000256" key="2">
    <source>
        <dbReference type="ARBA" id="ARBA00022729"/>
    </source>
</evidence>
<dbReference type="EMBL" id="JAFCIX010000505">
    <property type="protein sequence ID" value="KAH6588451.1"/>
    <property type="molecule type" value="Genomic_DNA"/>
</dbReference>
<name>A0ABQ8EY72_9FUNG</name>
<evidence type="ECO:0000313" key="7">
    <source>
        <dbReference type="Proteomes" id="UP001648503"/>
    </source>
</evidence>
<dbReference type="PROSITE" id="PS51914">
    <property type="entry name" value="MRH"/>
    <property type="match status" value="1"/>
</dbReference>
<evidence type="ECO:0000256" key="3">
    <source>
        <dbReference type="ARBA" id="ARBA00022824"/>
    </source>
</evidence>
<protein>
    <recommendedName>
        <fullName evidence="1">Glucosidase 2 subunit beta</fullName>
    </recommendedName>
</protein>
<dbReference type="PANTHER" id="PTHR12630">
    <property type="entry name" value="N-LINKED OLIGOSACCHARIDE PROCESSING"/>
    <property type="match status" value="1"/>
</dbReference>
<proteinExistence type="predicted"/>
<dbReference type="SUPFAM" id="SSF50911">
    <property type="entry name" value="Mannose 6-phosphate receptor domain"/>
    <property type="match status" value="1"/>
</dbReference>
<organism evidence="6 7">
    <name type="scientific">Batrachochytrium salamandrivorans</name>
    <dbReference type="NCBI Taxonomy" id="1357716"/>
    <lineage>
        <taxon>Eukaryota</taxon>
        <taxon>Fungi</taxon>
        <taxon>Fungi incertae sedis</taxon>
        <taxon>Chytridiomycota</taxon>
        <taxon>Chytridiomycota incertae sedis</taxon>
        <taxon>Chytridiomycetes</taxon>
        <taxon>Rhizophydiales</taxon>
        <taxon>Rhizophydiales incertae sedis</taxon>
        <taxon>Batrachochytrium</taxon>
    </lineage>
</organism>
<gene>
    <name evidence="6" type="ORF">BASA50_010732</name>
</gene>
<dbReference type="InterPro" id="IPR028146">
    <property type="entry name" value="PRKCSH_N"/>
</dbReference>
<dbReference type="Pfam" id="PF12999">
    <property type="entry name" value="PRKCSH-like"/>
    <property type="match status" value="1"/>
</dbReference>
<dbReference type="Gene3D" id="2.70.130.10">
    <property type="entry name" value="Mannose-6-phosphate receptor binding domain"/>
    <property type="match status" value="1"/>
</dbReference>
<dbReference type="Pfam" id="PF13015">
    <property type="entry name" value="PRKCSH_1"/>
    <property type="match status" value="1"/>
</dbReference>
<dbReference type="Proteomes" id="UP001648503">
    <property type="component" value="Unassembled WGS sequence"/>
</dbReference>
<dbReference type="InterPro" id="IPR044865">
    <property type="entry name" value="MRH_dom"/>
</dbReference>
<dbReference type="InterPro" id="IPR036607">
    <property type="entry name" value="PRKCSH"/>
</dbReference>